<gene>
    <name evidence="7" type="ORF">TCAL_02832</name>
</gene>
<evidence type="ECO:0000256" key="2">
    <source>
        <dbReference type="ARBA" id="ARBA00022927"/>
    </source>
</evidence>
<dbReference type="Pfam" id="PF10474">
    <property type="entry name" value="Syndetin_C"/>
    <property type="match status" value="1"/>
</dbReference>
<keyword evidence="1" id="KW-0813">Transport</keyword>
<keyword evidence="3" id="KW-0175">Coiled coil</keyword>
<dbReference type="OMA" id="MAKVKWD"/>
<dbReference type="InterPro" id="IPR040047">
    <property type="entry name" value="VPS50"/>
</dbReference>
<dbReference type="GO" id="GO:0000149">
    <property type="term" value="F:SNARE binding"/>
    <property type="evidence" value="ECO:0007669"/>
    <property type="project" value="TreeGrafter"/>
</dbReference>
<keyword evidence="8" id="KW-1185">Reference proteome</keyword>
<evidence type="ECO:0000313" key="7">
    <source>
        <dbReference type="EMBL" id="TRY79103.1"/>
    </source>
</evidence>
<evidence type="ECO:0000256" key="4">
    <source>
        <dbReference type="SAM" id="MobiDB-lite"/>
    </source>
</evidence>
<evidence type="ECO:0000259" key="5">
    <source>
        <dbReference type="Pfam" id="PF10474"/>
    </source>
</evidence>
<feature type="region of interest" description="Disordered" evidence="4">
    <location>
        <begin position="610"/>
        <end position="637"/>
    </location>
</feature>
<evidence type="ECO:0000259" key="6">
    <source>
        <dbReference type="Pfam" id="PF10475"/>
    </source>
</evidence>
<protein>
    <recommendedName>
        <fullName evidence="9">Syndetin C-terminal domain-containing protein</fullName>
    </recommendedName>
</protein>
<dbReference type="InterPro" id="IPR019514">
    <property type="entry name" value="Syndetin_C"/>
</dbReference>
<dbReference type="PANTHER" id="PTHR13258:SF0">
    <property type="entry name" value="SYNDETIN"/>
    <property type="match status" value="1"/>
</dbReference>
<evidence type="ECO:0000256" key="3">
    <source>
        <dbReference type="ARBA" id="ARBA00023054"/>
    </source>
</evidence>
<dbReference type="PANTHER" id="PTHR13258">
    <property type="entry name" value="SYNDETIN"/>
    <property type="match status" value="1"/>
</dbReference>
<sequence length="1008" mass="114575">MAQASDFSAQKLKSRFKTLLPLKKEIPANAVAGAQVTFTEDEIHSLVAIQTKPTLEADPPRRRHHGPGLPLTSNVEAGNISIDEKVDDEVLEEIPPEFFEANFDATSFELKRLSQSLDLQQIQSDRQKIHRQLSVVTQRVFAGILEKQSKCQAEMTNIDKIHGQLAESLKVCVQGRHGLSQARAEFTGSSLGVLAAYRRRQQTQQLLNDLNIIRTLQKTDVRLQELLKEDNFPGAIQLLLECQQVVSTYSHFQAVKQLAVKLQDTLDLTEEHLDVALSKVCVGFNPLMYERIHQAYCLLGKTQISMDQLHMHLTSTIHNMAWNVVYGHAMLSQEANMSLDLSKRPYADLCDSIATSSVIPCLVDLCRALWSIMNSYKQLVDWHETNPTPSNASEMEQHYVEKKLSTGKMRIWQDVQTKTKIFVLANDLSSLGMDHFLEFMDVIHRLIQVGHDFCGSNSDTLQESLKTQCWNYFHNYHLSRLEEMTMHFENEGWAQCPVKPSFKVQQLVEYRHLKILEFTGLPTNLTSIKPMTSTPAATPRKAFRNKVQDLNLDLSLSSPFDFDFGGSHDPEETFFLEANGIGGDELEVYSEEDDSDAEIDEALKRDFVDEGTGEMGNHDHSKRTSNRTSQRKGHDPPILTNTSLMILRLCGKYIHLMKALEPIASNVFISMMQLLEYYLFVVFNFFTKDLSSDLMAKLTHEGLNAILERIDTDMVRRVVDKPPQTPIMSPSPSNQSLSESQVVTGIVDLPELSPTVQMDQPESLFGLQEKLVAVESAVYLAKQIQSLKGDILQCVTNDQRSLVDTYESQTLMNVVGLRLPVYMTSVQMAINTDVILQLMAKVAWDIKDVKSQHSQYVEVLLRDCQMFSLRLQEIRKNVHVSGDVRKALWELCTLCASKIFVEGFSSAKKCSNEGRALMQLDYRQFLLKLENLSDLKPLPYQDYVSNYVKAYYIPESDLEAWVKQHNNEYTPKQMVALVNCVAYSNNRTKQKLNNMISDLGTRIRRDKH</sequence>
<dbReference type="GO" id="GO:0005829">
    <property type="term" value="C:cytosol"/>
    <property type="evidence" value="ECO:0007669"/>
    <property type="project" value="GOC"/>
</dbReference>
<proteinExistence type="predicted"/>
<dbReference type="Proteomes" id="UP000318571">
    <property type="component" value="Chromosome 6"/>
</dbReference>
<dbReference type="AlphaFoldDB" id="A0A553PN48"/>
<accession>A0A553PN48</accession>
<evidence type="ECO:0000256" key="1">
    <source>
        <dbReference type="ARBA" id="ARBA00022448"/>
    </source>
</evidence>
<dbReference type="InterPro" id="IPR019515">
    <property type="entry name" value="VPS54_N"/>
</dbReference>
<dbReference type="GO" id="GO:0042147">
    <property type="term" value="P:retrograde transport, endosome to Golgi"/>
    <property type="evidence" value="ECO:0007669"/>
    <property type="project" value="InterPro"/>
</dbReference>
<feature type="domain" description="Syndetin C-terminal" evidence="5">
    <location>
        <begin position="764"/>
        <end position="996"/>
    </location>
</feature>
<keyword evidence="2" id="KW-0653">Protein transport</keyword>
<reference evidence="7 8" key="1">
    <citation type="journal article" date="2018" name="Nat. Ecol. Evol.">
        <title>Genomic signatures of mitonuclear coevolution across populations of Tigriopus californicus.</title>
        <authorList>
            <person name="Barreto F.S."/>
            <person name="Watson E.T."/>
            <person name="Lima T.G."/>
            <person name="Willett C.S."/>
            <person name="Edmands S."/>
            <person name="Li W."/>
            <person name="Burton R.S."/>
        </authorList>
    </citation>
    <scope>NUCLEOTIDE SEQUENCE [LARGE SCALE GENOMIC DNA]</scope>
    <source>
        <strain evidence="7 8">San Diego</strain>
    </source>
</reference>
<dbReference type="GO" id="GO:0032456">
    <property type="term" value="P:endocytic recycling"/>
    <property type="evidence" value="ECO:0007669"/>
    <property type="project" value="InterPro"/>
</dbReference>
<name>A0A553PN48_TIGCA</name>
<dbReference type="OrthoDB" id="10263345at2759"/>
<dbReference type="STRING" id="6832.A0A553PN48"/>
<feature type="domain" description="Vacuolar protein sorting-associated protein 54 N-terminal" evidence="6">
    <location>
        <begin position="91"/>
        <end position="382"/>
    </location>
</feature>
<dbReference type="GO" id="GO:1990745">
    <property type="term" value="C:EARP complex"/>
    <property type="evidence" value="ECO:0007669"/>
    <property type="project" value="InterPro"/>
</dbReference>
<dbReference type="GO" id="GO:0015031">
    <property type="term" value="P:protein transport"/>
    <property type="evidence" value="ECO:0007669"/>
    <property type="project" value="UniProtKB-KW"/>
</dbReference>
<evidence type="ECO:0008006" key="9">
    <source>
        <dbReference type="Google" id="ProtNLM"/>
    </source>
</evidence>
<dbReference type="EMBL" id="VCGU01000002">
    <property type="protein sequence ID" value="TRY79103.1"/>
    <property type="molecule type" value="Genomic_DNA"/>
</dbReference>
<evidence type="ECO:0000313" key="8">
    <source>
        <dbReference type="Proteomes" id="UP000318571"/>
    </source>
</evidence>
<comment type="caution">
    <text evidence="7">The sequence shown here is derived from an EMBL/GenBank/DDBJ whole genome shotgun (WGS) entry which is preliminary data.</text>
</comment>
<dbReference type="Pfam" id="PF10475">
    <property type="entry name" value="Vps54_N"/>
    <property type="match status" value="1"/>
</dbReference>
<organism evidence="7 8">
    <name type="scientific">Tigriopus californicus</name>
    <name type="common">Marine copepod</name>
    <dbReference type="NCBI Taxonomy" id="6832"/>
    <lineage>
        <taxon>Eukaryota</taxon>
        <taxon>Metazoa</taxon>
        <taxon>Ecdysozoa</taxon>
        <taxon>Arthropoda</taxon>
        <taxon>Crustacea</taxon>
        <taxon>Multicrustacea</taxon>
        <taxon>Hexanauplia</taxon>
        <taxon>Copepoda</taxon>
        <taxon>Harpacticoida</taxon>
        <taxon>Harpacticidae</taxon>
        <taxon>Tigriopus</taxon>
    </lineage>
</organism>
<feature type="compositionally biased region" description="Basic residues" evidence="4">
    <location>
        <begin position="620"/>
        <end position="631"/>
    </location>
</feature>